<keyword evidence="1" id="KW-0472">Membrane</keyword>
<comment type="caution">
    <text evidence="2">The sequence shown here is derived from an EMBL/GenBank/DDBJ whole genome shotgun (WGS) entry which is preliminary data.</text>
</comment>
<evidence type="ECO:0000256" key="1">
    <source>
        <dbReference type="SAM" id="Phobius"/>
    </source>
</evidence>
<reference evidence="3" key="1">
    <citation type="journal article" date="2018" name="Proc. Natl. Acad. Sci. U.S.A.">
        <title>Linking secondary metabolites to gene clusters through genome sequencing of six diverse Aspergillus species.</title>
        <authorList>
            <person name="Kaerboelling I."/>
            <person name="Vesth T.C."/>
            <person name="Frisvad J.C."/>
            <person name="Nybo J.L."/>
            <person name="Theobald S."/>
            <person name="Kuo A."/>
            <person name="Bowyer P."/>
            <person name="Matsuda Y."/>
            <person name="Mondo S."/>
            <person name="Lyhne E.K."/>
            <person name="Kogle M.E."/>
            <person name="Clum A."/>
            <person name="Lipzen A."/>
            <person name="Salamov A."/>
            <person name="Ngan C.Y."/>
            <person name="Daum C."/>
            <person name="Chiniquy J."/>
            <person name="Barry K."/>
            <person name="LaButti K."/>
            <person name="Haridas S."/>
            <person name="Simmons B.A."/>
            <person name="Magnuson J.K."/>
            <person name="Mortensen U.H."/>
            <person name="Larsen T.O."/>
            <person name="Grigoriev I.V."/>
            <person name="Baker S.E."/>
            <person name="Andersen M.R."/>
        </authorList>
    </citation>
    <scope>NUCLEOTIDE SEQUENCE [LARGE SCALE GENOMIC DNA]</scope>
    <source>
        <strain evidence="3">IBT 16806</strain>
    </source>
</reference>
<accession>A0A2I1CC51</accession>
<feature type="transmembrane region" description="Helical" evidence="1">
    <location>
        <begin position="6"/>
        <end position="26"/>
    </location>
</feature>
<keyword evidence="1" id="KW-0812">Transmembrane</keyword>
<dbReference type="EMBL" id="MSZS01000003">
    <property type="protein sequence ID" value="PKX95215.1"/>
    <property type="molecule type" value="Genomic_DNA"/>
</dbReference>
<name>A0A2I1CC51_ASPN1</name>
<dbReference type="Proteomes" id="UP000234474">
    <property type="component" value="Unassembled WGS sequence"/>
</dbReference>
<dbReference type="GeneID" id="36534231"/>
<keyword evidence="1" id="KW-1133">Transmembrane helix</keyword>
<dbReference type="RefSeq" id="XP_024683810.1">
    <property type="nucleotide sequence ID" value="XM_024826906.1"/>
</dbReference>
<dbReference type="AlphaFoldDB" id="A0A2I1CC51"/>
<evidence type="ECO:0000313" key="3">
    <source>
        <dbReference type="Proteomes" id="UP000234474"/>
    </source>
</evidence>
<organism evidence="2 3">
    <name type="scientific">Aspergillus novofumigatus (strain IBT 16806)</name>
    <dbReference type="NCBI Taxonomy" id="1392255"/>
    <lineage>
        <taxon>Eukaryota</taxon>
        <taxon>Fungi</taxon>
        <taxon>Dikarya</taxon>
        <taxon>Ascomycota</taxon>
        <taxon>Pezizomycotina</taxon>
        <taxon>Eurotiomycetes</taxon>
        <taxon>Eurotiomycetidae</taxon>
        <taxon>Eurotiales</taxon>
        <taxon>Aspergillaceae</taxon>
        <taxon>Aspergillus</taxon>
        <taxon>Aspergillus subgen. Fumigati</taxon>
    </lineage>
</organism>
<keyword evidence="3" id="KW-1185">Reference proteome</keyword>
<dbReference type="VEuPathDB" id="FungiDB:P174DRAFT_439835"/>
<evidence type="ECO:0000313" key="2">
    <source>
        <dbReference type="EMBL" id="PKX95215.1"/>
    </source>
</evidence>
<gene>
    <name evidence="2" type="ORF">P174DRAFT_439835</name>
</gene>
<protein>
    <submittedName>
        <fullName evidence="2">Uncharacterized protein</fullName>
    </submittedName>
</protein>
<sequence length="51" mass="5461">MGCSRSSLIGLIGLTDPGIGVVLLVLTARRLFLSFLPSLAQRIGAAEFDKW</sequence>
<proteinExistence type="predicted"/>